<dbReference type="Proteomes" id="UP000077271">
    <property type="component" value="Unassembled WGS sequence"/>
</dbReference>
<accession>A0A177KNF6</accession>
<evidence type="ECO:0000313" key="3">
    <source>
        <dbReference type="Proteomes" id="UP000077271"/>
    </source>
</evidence>
<evidence type="ECO:0000313" key="1">
    <source>
        <dbReference type="EMBL" id="OAH54958.1"/>
    </source>
</evidence>
<protein>
    <submittedName>
        <fullName evidence="1">Uncharacterized protein</fullName>
    </submittedName>
</protein>
<dbReference type="AlphaFoldDB" id="A0A177KNF6"/>
<dbReference type="EMBL" id="LQWZ01000032">
    <property type="protein sequence ID" value="OAH54958.1"/>
    <property type="molecule type" value="Genomic_DNA"/>
</dbReference>
<dbReference type="RefSeq" id="WP_018392987.1">
    <property type="nucleotide sequence ID" value="NZ_LQWZ01000012.1"/>
</dbReference>
<organism evidence="1 3">
    <name type="scientific">Domibacillus aminovorans</name>
    <dbReference type="NCBI Taxonomy" id="29332"/>
    <lineage>
        <taxon>Bacteria</taxon>
        <taxon>Bacillati</taxon>
        <taxon>Bacillota</taxon>
        <taxon>Bacilli</taxon>
        <taxon>Bacillales</taxon>
        <taxon>Bacillaceae</taxon>
        <taxon>Domibacillus</taxon>
    </lineage>
</organism>
<reference evidence="1 3" key="1">
    <citation type="submission" date="2016-01" db="EMBL/GenBank/DDBJ databases">
        <title>Investigation of taxonomic status of Bacillus aminovorans.</title>
        <authorList>
            <person name="Verma A."/>
            <person name="Pal Y."/>
            <person name="Krishnamurthi S."/>
        </authorList>
    </citation>
    <scope>NUCLEOTIDE SEQUENCE [LARGE SCALE GENOMIC DNA]</scope>
    <source>
        <strain evidence="1 3">DSM 4337</strain>
    </source>
</reference>
<dbReference type="EMBL" id="LQWZ01000012">
    <property type="protein sequence ID" value="OAH57742.1"/>
    <property type="molecule type" value="Genomic_DNA"/>
</dbReference>
<gene>
    <name evidence="2" type="ORF">AWH48_01605</name>
    <name evidence="1" type="ORF">AWH48_20400</name>
</gene>
<name>A0A177KNF6_9BACI</name>
<dbReference type="OrthoDB" id="2973785at2"/>
<proteinExistence type="predicted"/>
<sequence length="65" mass="7635">MNQVTHYLHLHKEYLFGMSEQTRPGELDHFETLHLDFYDWLQKEQGLSPEQAQAVINDSCTIGED</sequence>
<evidence type="ECO:0000313" key="2">
    <source>
        <dbReference type="EMBL" id="OAH57742.1"/>
    </source>
</evidence>
<comment type="caution">
    <text evidence="1">The sequence shown here is derived from an EMBL/GenBank/DDBJ whole genome shotgun (WGS) entry which is preliminary data.</text>
</comment>